<dbReference type="InterPro" id="IPR024906">
    <property type="entry name" value="Eno_Rdtase_FAD-bd_dom"/>
</dbReference>
<comment type="catalytic activity">
    <reaction evidence="8">
        <text>a 2,3-saturated acyl-CoA + NAD(+) = a (2E)-enoyl-CoA + NADH + H(+)</text>
        <dbReference type="Rhea" id="RHEA:18177"/>
        <dbReference type="ChEBI" id="CHEBI:15378"/>
        <dbReference type="ChEBI" id="CHEBI:57540"/>
        <dbReference type="ChEBI" id="CHEBI:57945"/>
        <dbReference type="ChEBI" id="CHEBI:58856"/>
        <dbReference type="ChEBI" id="CHEBI:65111"/>
        <dbReference type="EC" id="1.3.1.44"/>
    </reaction>
</comment>
<gene>
    <name evidence="11" type="primary">fabV</name>
    <name evidence="15" type="ORF">FHR99_001268</name>
</gene>
<keyword evidence="2 11" id="KW-0444">Lipid biosynthesis</keyword>
<dbReference type="NCBIfam" id="NF010177">
    <property type="entry name" value="PRK13656.1"/>
    <property type="match status" value="1"/>
</dbReference>
<evidence type="ECO:0000256" key="1">
    <source>
        <dbReference type="ARBA" id="ARBA00011245"/>
    </source>
</evidence>
<dbReference type="GO" id="GO:0006633">
    <property type="term" value="P:fatty acid biosynthetic process"/>
    <property type="evidence" value="ECO:0007669"/>
    <property type="project" value="UniProtKB-UniRule"/>
</dbReference>
<feature type="binding site" evidence="11">
    <location>
        <begin position="111"/>
        <end position="112"/>
    </location>
    <ligand>
        <name>NAD(+)</name>
        <dbReference type="ChEBI" id="CHEBI:57540"/>
    </ligand>
</feature>
<evidence type="ECO:0000256" key="7">
    <source>
        <dbReference type="ARBA" id="ARBA00023160"/>
    </source>
</evidence>
<dbReference type="EC" id="1.3.1.9" evidence="11"/>
<evidence type="ECO:0000259" key="14">
    <source>
        <dbReference type="Pfam" id="PF12242"/>
    </source>
</evidence>
<feature type="site" description="Plays an important role in discriminating NADH against NADPH" evidence="11">
    <location>
        <position position="75"/>
    </location>
</feature>
<dbReference type="Pfam" id="PF12242">
    <property type="entry name" value="Eno-Rase_NADH_b"/>
    <property type="match status" value="1"/>
</dbReference>
<comment type="pathway">
    <text evidence="11">Lipid metabolism; fatty acid biosynthesis.</text>
</comment>
<comment type="caution">
    <text evidence="15">The sequence shown here is derived from an EMBL/GenBank/DDBJ whole genome shotgun (WGS) entry which is preliminary data.</text>
</comment>
<evidence type="ECO:0000256" key="3">
    <source>
        <dbReference type="ARBA" id="ARBA00022832"/>
    </source>
</evidence>
<comment type="subunit">
    <text evidence="1 11">Monomer.</text>
</comment>
<feature type="binding site" evidence="11">
    <location>
        <begin position="139"/>
        <end position="140"/>
    </location>
    <ligand>
        <name>NAD(+)</name>
        <dbReference type="ChEBI" id="CHEBI:57540"/>
    </ligand>
</feature>
<dbReference type="RefSeq" id="WP_183409680.1">
    <property type="nucleotide sequence ID" value="NZ_JACHWY010000001.1"/>
</dbReference>
<dbReference type="GO" id="GO:0050343">
    <property type="term" value="F:trans-2-enoyl-CoA reductase (NADH) activity"/>
    <property type="evidence" value="ECO:0007669"/>
    <property type="project" value="UniProtKB-EC"/>
</dbReference>
<reference evidence="15 16" key="1">
    <citation type="submission" date="2020-08" db="EMBL/GenBank/DDBJ databases">
        <title>Genomic Encyclopedia of Type Strains, Phase III (KMG-III): the genomes of soil and plant-associated and newly described type strains.</title>
        <authorList>
            <person name="Whitman W."/>
        </authorList>
    </citation>
    <scope>NUCLEOTIDE SEQUENCE [LARGE SCALE GENOMIC DNA]</scope>
    <source>
        <strain evidence="15 16">CECT 8654</strain>
    </source>
</reference>
<evidence type="ECO:0000256" key="8">
    <source>
        <dbReference type="ARBA" id="ARBA00048302"/>
    </source>
</evidence>
<keyword evidence="16" id="KW-1185">Reference proteome</keyword>
<dbReference type="InterPro" id="IPR024910">
    <property type="entry name" value="Enoyl-CoA_Rdtase_cat_dom"/>
</dbReference>
<dbReference type="GO" id="GO:0004318">
    <property type="term" value="F:enoyl-[acyl-carrier-protein] reductase (NADH) activity"/>
    <property type="evidence" value="ECO:0007669"/>
    <property type="project" value="UniProtKB-UniRule"/>
</dbReference>
<proteinExistence type="inferred from homology"/>
<evidence type="ECO:0000256" key="2">
    <source>
        <dbReference type="ARBA" id="ARBA00022516"/>
    </source>
</evidence>
<dbReference type="Pfam" id="PF07055">
    <property type="entry name" value="Eno-Rase_FAD_bd"/>
    <property type="match status" value="1"/>
</dbReference>
<feature type="active site" description="Proton donor" evidence="11">
    <location>
        <position position="235"/>
    </location>
</feature>
<evidence type="ECO:0000256" key="6">
    <source>
        <dbReference type="ARBA" id="ARBA00023098"/>
    </source>
</evidence>
<protein>
    <recommendedName>
        <fullName evidence="11">Enoyl-[acyl-carrier-protein] reductase [NADH]</fullName>
        <shortName evidence="11">ENR</shortName>
        <ecNumber evidence="11">1.3.1.9</ecNumber>
    </recommendedName>
</protein>
<comment type="catalytic activity">
    <reaction evidence="9 11">
        <text>a 2,3-saturated acyl-[ACP] + NAD(+) = a (2E)-enoyl-[ACP] + NADH + H(+)</text>
        <dbReference type="Rhea" id="RHEA:10240"/>
        <dbReference type="Rhea" id="RHEA-COMP:9925"/>
        <dbReference type="Rhea" id="RHEA-COMP:9926"/>
        <dbReference type="ChEBI" id="CHEBI:15378"/>
        <dbReference type="ChEBI" id="CHEBI:57540"/>
        <dbReference type="ChEBI" id="CHEBI:57945"/>
        <dbReference type="ChEBI" id="CHEBI:78784"/>
        <dbReference type="ChEBI" id="CHEBI:78785"/>
        <dbReference type="EC" id="1.3.1.9"/>
    </reaction>
</comment>
<feature type="binding site" evidence="11">
    <location>
        <begin position="48"/>
        <end position="53"/>
    </location>
    <ligand>
        <name>NAD(+)</name>
        <dbReference type="ChEBI" id="CHEBI:57540"/>
    </ligand>
</feature>
<keyword evidence="6 11" id="KW-0443">Lipid metabolism</keyword>
<organism evidence="15 16">
    <name type="scientific">Litorivivens lipolytica</name>
    <dbReference type="NCBI Taxonomy" id="1524264"/>
    <lineage>
        <taxon>Bacteria</taxon>
        <taxon>Pseudomonadati</taxon>
        <taxon>Pseudomonadota</taxon>
        <taxon>Gammaproteobacteria</taxon>
        <taxon>Litorivivens</taxon>
    </lineage>
</organism>
<dbReference type="Proteomes" id="UP000537130">
    <property type="component" value="Unassembled WGS sequence"/>
</dbReference>
<comment type="function">
    <text evidence="11">Involved in the final reduction of the elongation cycle of fatty acid synthesis (FAS II). Catalyzes the reduction of a carbon-carbon double bond in an enoyl moiety that is covalently linked to an acyl carrier protein (ACP).</text>
</comment>
<name>A0A7W4W403_9GAMM</name>
<keyword evidence="3 11" id="KW-0276">Fatty acid metabolism</keyword>
<evidence type="ECO:0000259" key="12">
    <source>
        <dbReference type="Pfam" id="PF07055"/>
    </source>
</evidence>
<dbReference type="InterPro" id="IPR010758">
    <property type="entry name" value="Trans-2-enoyl-CoA_reductase"/>
</dbReference>
<evidence type="ECO:0000256" key="5">
    <source>
        <dbReference type="ARBA" id="ARBA00023027"/>
    </source>
</evidence>
<feature type="domain" description="Trans-2-enoyl-CoA reductase-like NAD(P)H binding" evidence="14">
    <location>
        <begin position="2"/>
        <end position="79"/>
    </location>
</feature>
<keyword evidence="7 11" id="KW-0275">Fatty acid biosynthesis</keyword>
<keyword evidence="5 11" id="KW-0520">NAD</keyword>
<comment type="similarity">
    <text evidence="10 11">Belongs to the TER reductase family.</text>
</comment>
<dbReference type="UniPathway" id="UPA00094"/>
<feature type="binding site" evidence="11">
    <location>
        <begin position="273"/>
        <end position="275"/>
    </location>
    <ligand>
        <name>NAD(+)</name>
        <dbReference type="ChEBI" id="CHEBI:57540"/>
    </ligand>
</feature>
<keyword evidence="4 11" id="KW-0560">Oxidoreductase</keyword>
<dbReference type="EMBL" id="JACHWY010000001">
    <property type="protein sequence ID" value="MBB3047032.1"/>
    <property type="molecule type" value="Genomic_DNA"/>
</dbReference>
<dbReference type="GO" id="GO:0051287">
    <property type="term" value="F:NAD binding"/>
    <property type="evidence" value="ECO:0007669"/>
    <property type="project" value="UniProtKB-UniRule"/>
</dbReference>
<feature type="domain" description="Trans-2-enoyl-CoA reductase catalytic" evidence="13">
    <location>
        <begin position="82"/>
        <end position="317"/>
    </location>
</feature>
<evidence type="ECO:0000259" key="13">
    <source>
        <dbReference type="Pfam" id="PF12241"/>
    </source>
</evidence>
<evidence type="ECO:0000256" key="10">
    <source>
        <dbReference type="ARBA" id="ARBA00060887"/>
    </source>
</evidence>
<feature type="binding site" evidence="11">
    <location>
        <position position="225"/>
    </location>
    <ligand>
        <name>substrate</name>
    </ligand>
</feature>
<feature type="binding site" evidence="11">
    <location>
        <position position="244"/>
    </location>
    <ligand>
        <name>NAD(+)</name>
        <dbReference type="ChEBI" id="CHEBI:57540"/>
    </ligand>
</feature>
<dbReference type="FunFam" id="3.40.50.720:FF:000221">
    <property type="entry name" value="Enoyl-[acyl-carrier-protein] reductase [NADH]"/>
    <property type="match status" value="1"/>
</dbReference>
<evidence type="ECO:0000256" key="4">
    <source>
        <dbReference type="ARBA" id="ARBA00023002"/>
    </source>
</evidence>
<sequence>MVIKPRVRGFMCVTSHPVGCEANVKEQIDYVKAQGPIENGPKRVLVIGASTGYGLASRITAAFGCGASTLGIFFEKEGSDKKPGTAGWYNSAAFHKFAEAEGLYAKSINGDAFSDALKEKTIAQIKADLGQVDLVVYSLAAPRREHPKTGEVHWSTLKPIGKAVTQRGVNTDKELVEEVSLEAANQEEIDNTVAVMGGEDWQMWIDALDEAGVLAEGAKTTAYTYLGEKITWDIYWHGTIGQAKQDLDRRVIDIRKKLAAKGGDARVSVLKAVVTQASSAIPIMPLYLALLFKQMKADGSHEGCIEQIDGLFRDNLYNASPRLDAEGRLRQDHLELRPEIQDAVAEQWAKVTSDNLRELTDFAGYKHEFMRLFGFEIDGVDYDADVNPNVPIDNLVE</sequence>
<feature type="domain" description="Enoyl reductase FAD binding" evidence="12">
    <location>
        <begin position="323"/>
        <end position="386"/>
    </location>
</feature>
<evidence type="ECO:0000313" key="15">
    <source>
        <dbReference type="EMBL" id="MBB3047032.1"/>
    </source>
</evidence>
<dbReference type="PANTHER" id="PTHR37480:SF1">
    <property type="entry name" value="ENOYL-[ACYL-CARRIER-PROTEIN] REDUCTASE [NADH]"/>
    <property type="match status" value="1"/>
</dbReference>
<dbReference type="HAMAP" id="MF_01838">
    <property type="entry name" value="FabV_reductase"/>
    <property type="match status" value="1"/>
</dbReference>
<dbReference type="Pfam" id="PF12241">
    <property type="entry name" value="Enoyl_reductase"/>
    <property type="match status" value="1"/>
</dbReference>
<dbReference type="Gene3D" id="3.40.50.720">
    <property type="entry name" value="NAD(P)-binding Rossmann-like Domain"/>
    <property type="match status" value="1"/>
</dbReference>
<dbReference type="NCBIfam" id="NF043048">
    <property type="entry name" value="EnoyACPredFabV"/>
    <property type="match status" value="1"/>
</dbReference>
<evidence type="ECO:0000256" key="11">
    <source>
        <dbReference type="HAMAP-Rule" id="MF_01838"/>
    </source>
</evidence>
<dbReference type="AlphaFoldDB" id="A0A7W4W403"/>
<evidence type="ECO:0000313" key="16">
    <source>
        <dbReference type="Proteomes" id="UP000537130"/>
    </source>
</evidence>
<evidence type="ECO:0000256" key="9">
    <source>
        <dbReference type="ARBA" id="ARBA00048572"/>
    </source>
</evidence>
<accession>A0A7W4W403</accession>
<dbReference type="InterPro" id="IPR050048">
    <property type="entry name" value="FabV-like_NADH_b"/>
</dbReference>
<feature type="binding site" evidence="11">
    <location>
        <begin position="74"/>
        <end position="75"/>
    </location>
    <ligand>
        <name>NAD(+)</name>
        <dbReference type="ChEBI" id="CHEBI:57540"/>
    </ligand>
</feature>
<dbReference type="PANTHER" id="PTHR37480">
    <property type="entry name" value="ENOYL-[ACYL-CARRIER-PROTEIN] REDUCTASE [NADH]"/>
    <property type="match status" value="1"/>
</dbReference>